<evidence type="ECO:0000256" key="7">
    <source>
        <dbReference type="RuleBase" id="RU363032"/>
    </source>
</evidence>
<keyword evidence="10" id="KW-1185">Reference proteome</keyword>
<organism evidence="9 10">
    <name type="scientific">Paracraurococcus ruber</name>
    <dbReference type="NCBI Taxonomy" id="77675"/>
    <lineage>
        <taxon>Bacteria</taxon>
        <taxon>Pseudomonadati</taxon>
        <taxon>Pseudomonadota</taxon>
        <taxon>Alphaproteobacteria</taxon>
        <taxon>Acetobacterales</taxon>
        <taxon>Roseomonadaceae</taxon>
        <taxon>Paracraurococcus</taxon>
    </lineage>
</organism>
<keyword evidence="6 7" id="KW-0472">Membrane</keyword>
<evidence type="ECO:0000256" key="4">
    <source>
        <dbReference type="ARBA" id="ARBA00022692"/>
    </source>
</evidence>
<evidence type="ECO:0000259" key="8">
    <source>
        <dbReference type="PROSITE" id="PS50928"/>
    </source>
</evidence>
<feature type="transmembrane region" description="Helical" evidence="7">
    <location>
        <begin position="85"/>
        <end position="109"/>
    </location>
</feature>
<dbReference type="Pfam" id="PF00528">
    <property type="entry name" value="BPD_transp_1"/>
    <property type="match status" value="1"/>
</dbReference>
<proteinExistence type="inferred from homology"/>
<dbReference type="Proteomes" id="UP000697995">
    <property type="component" value="Unassembled WGS sequence"/>
</dbReference>
<comment type="caution">
    <text evidence="9">The sequence shown here is derived from an EMBL/GenBank/DDBJ whole genome shotgun (WGS) entry which is preliminary data.</text>
</comment>
<evidence type="ECO:0000313" key="10">
    <source>
        <dbReference type="Proteomes" id="UP000697995"/>
    </source>
</evidence>
<gene>
    <name evidence="9" type="ORF">CKO45_15755</name>
</gene>
<comment type="subcellular location">
    <subcellularLocation>
        <location evidence="1 7">Cell membrane</location>
        <topology evidence="1 7">Multi-pass membrane protein</topology>
    </subcellularLocation>
</comment>
<sequence>MPADRGRAEGPGGVTPRGSLLPGAIRLLVLALLGLVFLSPYLWMAAASLKPLDEIFRASLALWPENFAGVENYGKVLARVPVAQYLWNGVIVCGGILFFQLLFAVPAGYALAKLRFPGRDIAFGAVMLGLLVPPHVPALPLYVAFSEIGLLNSYAALIAPFAISVFAIFLFRQFFRALPDELLHAARLDGMGEWSIVWRVILPNAWPAATAFGIFSVVAHWNDLFWPLIVVQGHARATPALGVLQFRSEEAGDDFGAMMAAAVLMTLPLVLAFLLAQRRFVEGIATTGLKG</sequence>
<feature type="domain" description="ABC transmembrane type-1" evidence="8">
    <location>
        <begin position="86"/>
        <end position="276"/>
    </location>
</feature>
<accession>A0ABS1CZI6</accession>
<dbReference type="InterPro" id="IPR035906">
    <property type="entry name" value="MetI-like_sf"/>
</dbReference>
<evidence type="ECO:0000313" key="9">
    <source>
        <dbReference type="EMBL" id="MBK1659688.1"/>
    </source>
</evidence>
<feature type="transmembrane region" description="Helical" evidence="7">
    <location>
        <begin position="196"/>
        <end position="221"/>
    </location>
</feature>
<reference evidence="9 10" key="1">
    <citation type="journal article" date="2020" name="Microorganisms">
        <title>Osmotic Adaptation and Compatible Solute Biosynthesis of Phototrophic Bacteria as Revealed from Genome Analyses.</title>
        <authorList>
            <person name="Imhoff J.F."/>
            <person name="Rahn T."/>
            <person name="Kunzel S."/>
            <person name="Keller A."/>
            <person name="Neulinger S.C."/>
        </authorList>
    </citation>
    <scope>NUCLEOTIDE SEQUENCE [LARGE SCALE GENOMIC DNA]</scope>
    <source>
        <strain evidence="9 10">DSM 15382</strain>
    </source>
</reference>
<name>A0ABS1CZI6_9PROT</name>
<dbReference type="SUPFAM" id="SSF161098">
    <property type="entry name" value="MetI-like"/>
    <property type="match status" value="1"/>
</dbReference>
<dbReference type="PROSITE" id="PS50928">
    <property type="entry name" value="ABC_TM1"/>
    <property type="match status" value="1"/>
</dbReference>
<dbReference type="Gene3D" id="1.10.3720.10">
    <property type="entry name" value="MetI-like"/>
    <property type="match status" value="1"/>
</dbReference>
<dbReference type="PANTHER" id="PTHR43744:SF12">
    <property type="entry name" value="ABC TRANSPORTER PERMEASE PROTEIN MG189-RELATED"/>
    <property type="match status" value="1"/>
</dbReference>
<dbReference type="EMBL" id="NRSG01000117">
    <property type="protein sequence ID" value="MBK1659688.1"/>
    <property type="molecule type" value="Genomic_DNA"/>
</dbReference>
<dbReference type="PANTHER" id="PTHR43744">
    <property type="entry name" value="ABC TRANSPORTER PERMEASE PROTEIN MG189-RELATED-RELATED"/>
    <property type="match status" value="1"/>
</dbReference>
<evidence type="ECO:0000256" key="2">
    <source>
        <dbReference type="ARBA" id="ARBA00022448"/>
    </source>
</evidence>
<keyword evidence="2 7" id="KW-0813">Transport</keyword>
<feature type="transmembrane region" description="Helical" evidence="7">
    <location>
        <begin position="255"/>
        <end position="276"/>
    </location>
</feature>
<feature type="transmembrane region" description="Helical" evidence="7">
    <location>
        <begin position="121"/>
        <end position="142"/>
    </location>
</feature>
<comment type="similarity">
    <text evidence="7">Belongs to the binding-protein-dependent transport system permease family.</text>
</comment>
<dbReference type="CDD" id="cd06261">
    <property type="entry name" value="TM_PBP2"/>
    <property type="match status" value="1"/>
</dbReference>
<dbReference type="InterPro" id="IPR000515">
    <property type="entry name" value="MetI-like"/>
</dbReference>
<feature type="transmembrane region" description="Helical" evidence="7">
    <location>
        <begin position="154"/>
        <end position="175"/>
    </location>
</feature>
<feature type="transmembrane region" description="Helical" evidence="7">
    <location>
        <begin position="20"/>
        <end position="43"/>
    </location>
</feature>
<evidence type="ECO:0000256" key="1">
    <source>
        <dbReference type="ARBA" id="ARBA00004651"/>
    </source>
</evidence>
<protein>
    <submittedName>
        <fullName evidence="9">Sugar ABC transporter permease</fullName>
    </submittedName>
</protein>
<evidence type="ECO:0000256" key="3">
    <source>
        <dbReference type="ARBA" id="ARBA00022475"/>
    </source>
</evidence>
<keyword evidence="4 7" id="KW-0812">Transmembrane</keyword>
<keyword evidence="5 7" id="KW-1133">Transmembrane helix</keyword>
<evidence type="ECO:0000256" key="6">
    <source>
        <dbReference type="ARBA" id="ARBA00023136"/>
    </source>
</evidence>
<keyword evidence="3" id="KW-1003">Cell membrane</keyword>
<evidence type="ECO:0000256" key="5">
    <source>
        <dbReference type="ARBA" id="ARBA00022989"/>
    </source>
</evidence>